<sequence>VGESGGDFERLGTQEPDSFLERFRGPEVRAPPSRRSNNQPDTNGNTKGNT</sequence>
<evidence type="ECO:0000313" key="3">
    <source>
        <dbReference type="Proteomes" id="UP001529510"/>
    </source>
</evidence>
<feature type="region of interest" description="Disordered" evidence="1">
    <location>
        <begin position="1"/>
        <end position="50"/>
    </location>
</feature>
<dbReference type="Proteomes" id="UP001529510">
    <property type="component" value="Unassembled WGS sequence"/>
</dbReference>
<protein>
    <recommendedName>
        <fullName evidence="4">Purkinje cell protein 4</fullName>
    </recommendedName>
</protein>
<name>A0ABD0R8Q1_CIRMR</name>
<dbReference type="AlphaFoldDB" id="A0ABD0R8Q1"/>
<organism evidence="2 3">
    <name type="scientific">Cirrhinus mrigala</name>
    <name type="common">Mrigala</name>
    <dbReference type="NCBI Taxonomy" id="683832"/>
    <lineage>
        <taxon>Eukaryota</taxon>
        <taxon>Metazoa</taxon>
        <taxon>Chordata</taxon>
        <taxon>Craniata</taxon>
        <taxon>Vertebrata</taxon>
        <taxon>Euteleostomi</taxon>
        <taxon>Actinopterygii</taxon>
        <taxon>Neopterygii</taxon>
        <taxon>Teleostei</taxon>
        <taxon>Ostariophysi</taxon>
        <taxon>Cypriniformes</taxon>
        <taxon>Cyprinidae</taxon>
        <taxon>Labeoninae</taxon>
        <taxon>Labeonini</taxon>
        <taxon>Cirrhinus</taxon>
    </lineage>
</organism>
<proteinExistence type="predicted"/>
<evidence type="ECO:0008006" key="4">
    <source>
        <dbReference type="Google" id="ProtNLM"/>
    </source>
</evidence>
<evidence type="ECO:0000313" key="2">
    <source>
        <dbReference type="EMBL" id="KAL0194307.1"/>
    </source>
</evidence>
<reference evidence="2 3" key="1">
    <citation type="submission" date="2024-05" db="EMBL/GenBank/DDBJ databases">
        <title>Genome sequencing and assembly of Indian major carp, Cirrhinus mrigala (Hamilton, 1822).</title>
        <authorList>
            <person name="Mohindra V."/>
            <person name="Chowdhury L.M."/>
            <person name="Lal K."/>
            <person name="Jena J.K."/>
        </authorList>
    </citation>
    <scope>NUCLEOTIDE SEQUENCE [LARGE SCALE GENOMIC DNA]</scope>
    <source>
        <strain evidence="2">CM1030</strain>
        <tissue evidence="2">Blood</tissue>
    </source>
</reference>
<comment type="caution">
    <text evidence="2">The sequence shown here is derived from an EMBL/GenBank/DDBJ whole genome shotgun (WGS) entry which is preliminary data.</text>
</comment>
<evidence type="ECO:0000256" key="1">
    <source>
        <dbReference type="SAM" id="MobiDB-lite"/>
    </source>
</evidence>
<accession>A0ABD0R8Q1</accession>
<dbReference type="EMBL" id="JAMKFB020000005">
    <property type="protein sequence ID" value="KAL0194307.1"/>
    <property type="molecule type" value="Genomic_DNA"/>
</dbReference>
<gene>
    <name evidence="2" type="ORF">M9458_012603</name>
</gene>
<feature type="non-terminal residue" evidence="2">
    <location>
        <position position="50"/>
    </location>
</feature>
<keyword evidence="3" id="KW-1185">Reference proteome</keyword>
<feature type="compositionally biased region" description="Polar residues" evidence="1">
    <location>
        <begin position="34"/>
        <end position="50"/>
    </location>
</feature>
<feature type="non-terminal residue" evidence="2">
    <location>
        <position position="1"/>
    </location>
</feature>